<dbReference type="PROSITE" id="PS50261">
    <property type="entry name" value="G_PROTEIN_RECEP_F2_4"/>
    <property type="match status" value="1"/>
</dbReference>
<dbReference type="PANTHER" id="PTHR45620:SF32">
    <property type="entry name" value="DIURETIC HORMONE 31 RECEPTOR, ISOFORM C"/>
    <property type="match status" value="1"/>
</dbReference>
<evidence type="ECO:0000256" key="9">
    <source>
        <dbReference type="ARBA" id="ARBA00023224"/>
    </source>
</evidence>
<name>A0A7R9BTY2_9CRUS</name>
<organism evidence="13">
    <name type="scientific">Notodromas monacha</name>
    <dbReference type="NCBI Taxonomy" id="399045"/>
    <lineage>
        <taxon>Eukaryota</taxon>
        <taxon>Metazoa</taxon>
        <taxon>Ecdysozoa</taxon>
        <taxon>Arthropoda</taxon>
        <taxon>Crustacea</taxon>
        <taxon>Oligostraca</taxon>
        <taxon>Ostracoda</taxon>
        <taxon>Podocopa</taxon>
        <taxon>Podocopida</taxon>
        <taxon>Cypridocopina</taxon>
        <taxon>Cypridoidea</taxon>
        <taxon>Cyprididae</taxon>
        <taxon>Notodromas</taxon>
    </lineage>
</organism>
<keyword evidence="8" id="KW-0675">Receptor</keyword>
<dbReference type="AlphaFoldDB" id="A0A7R9BTY2"/>
<feature type="domain" description="G-protein coupled receptors family 2 profile 1" evidence="11">
    <location>
        <begin position="18"/>
        <end position="108"/>
    </location>
</feature>
<comment type="similarity">
    <text evidence="2">Belongs to the G-protein coupled receptor 2 family.</text>
</comment>
<dbReference type="GO" id="GO:0008528">
    <property type="term" value="F:G protein-coupled peptide receptor activity"/>
    <property type="evidence" value="ECO:0007669"/>
    <property type="project" value="TreeGrafter"/>
</dbReference>
<keyword evidence="14" id="KW-1185">Reference proteome</keyword>
<dbReference type="SMART" id="SM00008">
    <property type="entry name" value="HormR"/>
    <property type="match status" value="1"/>
</dbReference>
<dbReference type="GO" id="GO:0007166">
    <property type="term" value="P:cell surface receptor signaling pathway"/>
    <property type="evidence" value="ECO:0007669"/>
    <property type="project" value="InterPro"/>
</dbReference>
<evidence type="ECO:0000256" key="1">
    <source>
        <dbReference type="ARBA" id="ARBA00004651"/>
    </source>
</evidence>
<dbReference type="InterPro" id="IPR000832">
    <property type="entry name" value="GPCR_2_secretin-like"/>
</dbReference>
<evidence type="ECO:0000256" key="3">
    <source>
        <dbReference type="ARBA" id="ARBA00022475"/>
    </source>
</evidence>
<sequence>MAESQETGDLDESTAETHCQQLWAEWNETQHSEDKIFCEPFFDSLICWEATEAGTEAMASCVSAPHVGIYANGGNVTKYCNPDGTWWVHPASVTNQSWANYSQCVMQEWGQALGVNDLFVAGYAISLVMIVCALIIFFYFRSLHCTRITIHKNLFISFMFNNIAWILWYKLVTDAQWQYSSSGSSTTHGCVTLHIIIHYFLLSNYMWMLCEGLYLHTLLVVAFVEERKIMIYLFLIGWLFPVVIISIYAALRGSFQHEEQRAMCWTSPTNYDYIFQLPVAASVILNFVFLINIVRVLLMKVRLPAATAEDQERNQASTGHRKAVRALLILIPLLGVQHFLTPYIAEEDKEAHKQTNFVAYVCIQLFVIPLQGTWVALLFCFFNSEVSFSRDKILPMTEFSASLLI</sequence>
<feature type="domain" description="G-protein coupled receptors family 2 profile 2" evidence="12">
    <location>
        <begin position="115"/>
        <end position="383"/>
    </location>
</feature>
<evidence type="ECO:0000256" key="6">
    <source>
        <dbReference type="ARBA" id="ARBA00023040"/>
    </source>
</evidence>
<accession>A0A7R9BTY2</accession>
<dbReference type="EMBL" id="CAJPEX010002194">
    <property type="protein sequence ID" value="CAG0920631.1"/>
    <property type="molecule type" value="Genomic_DNA"/>
</dbReference>
<keyword evidence="4 10" id="KW-0812">Transmembrane</keyword>
<comment type="subcellular location">
    <subcellularLocation>
        <location evidence="1">Cell membrane</location>
        <topology evidence="1">Multi-pass membrane protein</topology>
    </subcellularLocation>
</comment>
<evidence type="ECO:0000259" key="12">
    <source>
        <dbReference type="PROSITE" id="PS50261"/>
    </source>
</evidence>
<evidence type="ECO:0000313" key="14">
    <source>
        <dbReference type="Proteomes" id="UP000678499"/>
    </source>
</evidence>
<dbReference type="OrthoDB" id="16753at2759"/>
<keyword evidence="5 10" id="KW-1133">Transmembrane helix</keyword>
<feature type="transmembrane region" description="Helical" evidence="10">
    <location>
        <begin position="152"/>
        <end position="171"/>
    </location>
</feature>
<reference evidence="13" key="1">
    <citation type="submission" date="2020-11" db="EMBL/GenBank/DDBJ databases">
        <authorList>
            <person name="Tran Van P."/>
        </authorList>
    </citation>
    <scope>NUCLEOTIDE SEQUENCE</scope>
</reference>
<dbReference type="PANTHER" id="PTHR45620">
    <property type="entry name" value="PDF RECEPTOR-LIKE PROTEIN-RELATED"/>
    <property type="match status" value="1"/>
</dbReference>
<dbReference type="EMBL" id="OA884231">
    <property type="protein sequence ID" value="CAD7280479.1"/>
    <property type="molecule type" value="Genomic_DNA"/>
</dbReference>
<keyword evidence="3" id="KW-1003">Cell membrane</keyword>
<dbReference type="SUPFAM" id="SSF111418">
    <property type="entry name" value="Hormone receptor domain"/>
    <property type="match status" value="1"/>
</dbReference>
<protein>
    <recommendedName>
        <fullName evidence="15">Calcitonin receptor</fullName>
    </recommendedName>
</protein>
<feature type="transmembrane region" description="Helical" evidence="10">
    <location>
        <begin position="205"/>
        <end position="224"/>
    </location>
</feature>
<feature type="transmembrane region" description="Helical" evidence="10">
    <location>
        <begin position="323"/>
        <end position="345"/>
    </location>
</feature>
<evidence type="ECO:0000259" key="11">
    <source>
        <dbReference type="PROSITE" id="PS50227"/>
    </source>
</evidence>
<evidence type="ECO:0000256" key="5">
    <source>
        <dbReference type="ARBA" id="ARBA00022989"/>
    </source>
</evidence>
<keyword evidence="9" id="KW-0807">Transducer</keyword>
<evidence type="ECO:0000313" key="13">
    <source>
        <dbReference type="EMBL" id="CAD7280479.1"/>
    </source>
</evidence>
<evidence type="ECO:0000256" key="8">
    <source>
        <dbReference type="ARBA" id="ARBA00023170"/>
    </source>
</evidence>
<evidence type="ECO:0000256" key="7">
    <source>
        <dbReference type="ARBA" id="ARBA00023136"/>
    </source>
</evidence>
<evidence type="ECO:0000256" key="10">
    <source>
        <dbReference type="SAM" id="Phobius"/>
    </source>
</evidence>
<dbReference type="Gene3D" id="1.20.1070.10">
    <property type="entry name" value="Rhodopsin 7-helix transmembrane proteins"/>
    <property type="match status" value="1"/>
</dbReference>
<evidence type="ECO:0008006" key="15">
    <source>
        <dbReference type="Google" id="ProtNLM"/>
    </source>
</evidence>
<feature type="transmembrane region" description="Helical" evidence="10">
    <location>
        <begin position="118"/>
        <end position="140"/>
    </location>
</feature>
<keyword evidence="6" id="KW-0297">G-protein coupled receptor</keyword>
<dbReference type="GO" id="GO:0007188">
    <property type="term" value="P:adenylate cyclase-modulating G protein-coupled receptor signaling pathway"/>
    <property type="evidence" value="ECO:0007669"/>
    <property type="project" value="TreeGrafter"/>
</dbReference>
<dbReference type="Pfam" id="PF00002">
    <property type="entry name" value="7tm_2"/>
    <property type="match status" value="1"/>
</dbReference>
<proteinExistence type="inferred from homology"/>
<dbReference type="Pfam" id="PF02793">
    <property type="entry name" value="HRM"/>
    <property type="match status" value="1"/>
</dbReference>
<keyword evidence="7 10" id="KW-0472">Membrane</keyword>
<evidence type="ECO:0000256" key="2">
    <source>
        <dbReference type="ARBA" id="ARBA00005314"/>
    </source>
</evidence>
<dbReference type="InterPro" id="IPR017981">
    <property type="entry name" value="GPCR_2-like_7TM"/>
</dbReference>
<gene>
    <name evidence="13" type="ORF">NMOB1V02_LOCUS8138</name>
</gene>
<feature type="transmembrane region" description="Helical" evidence="10">
    <location>
        <begin position="273"/>
        <end position="294"/>
    </location>
</feature>
<dbReference type="Proteomes" id="UP000678499">
    <property type="component" value="Unassembled WGS sequence"/>
</dbReference>
<dbReference type="PROSITE" id="PS50227">
    <property type="entry name" value="G_PROTEIN_RECEP_F2_3"/>
    <property type="match status" value="1"/>
</dbReference>
<feature type="transmembrane region" description="Helical" evidence="10">
    <location>
        <begin position="357"/>
        <end position="382"/>
    </location>
</feature>
<dbReference type="InterPro" id="IPR050332">
    <property type="entry name" value="GPCR_2"/>
</dbReference>
<dbReference type="InterPro" id="IPR001879">
    <property type="entry name" value="GPCR_2_extracellular_dom"/>
</dbReference>
<dbReference type="Gene3D" id="4.10.1240.10">
    <property type="entry name" value="GPCR, family 2, extracellular hormone receptor domain"/>
    <property type="match status" value="1"/>
</dbReference>
<dbReference type="InterPro" id="IPR036445">
    <property type="entry name" value="GPCR_2_extracell_dom_sf"/>
</dbReference>
<feature type="transmembrane region" description="Helical" evidence="10">
    <location>
        <begin position="231"/>
        <end position="251"/>
    </location>
</feature>
<dbReference type="PRINTS" id="PR00249">
    <property type="entry name" value="GPCRSECRETIN"/>
</dbReference>
<evidence type="ECO:0000256" key="4">
    <source>
        <dbReference type="ARBA" id="ARBA00022692"/>
    </source>
</evidence>
<dbReference type="GO" id="GO:0005886">
    <property type="term" value="C:plasma membrane"/>
    <property type="evidence" value="ECO:0007669"/>
    <property type="project" value="UniProtKB-SubCell"/>
</dbReference>